<dbReference type="RefSeq" id="WP_177057558.1">
    <property type="nucleotide sequence ID" value="NZ_JACAPS010000013.1"/>
</dbReference>
<keyword evidence="4" id="KW-0843">Virulence</keyword>
<evidence type="ECO:0000256" key="3">
    <source>
        <dbReference type="ARBA" id="ARBA00022525"/>
    </source>
</evidence>
<dbReference type="Pfam" id="PF06511">
    <property type="entry name" value="T3SS_TC"/>
    <property type="match status" value="1"/>
</dbReference>
<dbReference type="GO" id="GO:0005576">
    <property type="term" value="C:extracellular region"/>
    <property type="evidence" value="ECO:0007669"/>
    <property type="project" value="UniProtKB-SubCell"/>
</dbReference>
<protein>
    <submittedName>
        <fullName evidence="7">IpaD/SipD/SspD family type III secretion system needle tip protein</fullName>
    </submittedName>
</protein>
<evidence type="ECO:0000256" key="6">
    <source>
        <dbReference type="SAM" id="Coils"/>
    </source>
</evidence>
<comment type="caution">
    <text evidence="7">The sequence shown here is derived from an EMBL/GenBank/DDBJ whole genome shotgun (WGS) entry which is preliminary data.</text>
</comment>
<accession>A0A7Y7YAM4</accession>
<reference evidence="7 8" key="1">
    <citation type="submission" date="2020-04" db="EMBL/GenBank/DDBJ databases">
        <title>Molecular characterization of pseudomonads from Agaricus bisporus reveal novel blotch 2 pathogens in Western Europe.</title>
        <authorList>
            <person name="Taparia T."/>
            <person name="Krijger M."/>
            <person name="Haynes E."/>
            <person name="Elpinstone J.G."/>
            <person name="Noble R."/>
            <person name="Van Der Wolf J."/>
        </authorList>
    </citation>
    <scope>NUCLEOTIDE SEQUENCE [LARGE SCALE GENOMIC DNA]</scope>
    <source>
        <strain evidence="7 8">IPO3737</strain>
    </source>
</reference>
<proteinExistence type="inferred from homology"/>
<dbReference type="Proteomes" id="UP000520592">
    <property type="component" value="Unassembled WGS sequence"/>
</dbReference>
<evidence type="ECO:0000313" key="7">
    <source>
        <dbReference type="EMBL" id="NWC31590.1"/>
    </source>
</evidence>
<dbReference type="Gene3D" id="1.20.1710.10">
    <property type="entry name" value="IpaD-like"/>
    <property type="match status" value="1"/>
</dbReference>
<organism evidence="7 8">
    <name type="scientific">Pseudomonas gingeri</name>
    <dbReference type="NCBI Taxonomy" id="117681"/>
    <lineage>
        <taxon>Bacteria</taxon>
        <taxon>Pseudomonadati</taxon>
        <taxon>Pseudomonadota</taxon>
        <taxon>Gammaproteobacteria</taxon>
        <taxon>Pseudomonadales</taxon>
        <taxon>Pseudomonadaceae</taxon>
        <taxon>Pseudomonas</taxon>
    </lineage>
</organism>
<evidence type="ECO:0000313" key="8">
    <source>
        <dbReference type="Proteomes" id="UP000520592"/>
    </source>
</evidence>
<gene>
    <name evidence="7" type="ORF">HX876_04260</name>
</gene>
<evidence type="ECO:0000256" key="2">
    <source>
        <dbReference type="ARBA" id="ARBA00007741"/>
    </source>
</evidence>
<dbReference type="InterPro" id="IPR009483">
    <property type="entry name" value="IpaD/BipD/SipD"/>
</dbReference>
<dbReference type="InterPro" id="IPR036708">
    <property type="entry name" value="BipD-like_sf"/>
</dbReference>
<evidence type="ECO:0000256" key="4">
    <source>
        <dbReference type="ARBA" id="ARBA00023026"/>
    </source>
</evidence>
<dbReference type="SUPFAM" id="SSF140693">
    <property type="entry name" value="IpaD-like"/>
    <property type="match status" value="1"/>
</dbReference>
<comment type="subcellular location">
    <subcellularLocation>
        <location evidence="1">Secreted</location>
    </subcellularLocation>
</comment>
<comment type="similarity">
    <text evidence="2">Belongs to the invasin protein D family.</text>
</comment>
<sequence>MMNDLGIRNHLAPTFLNLEDVEPSEAPVRRESPAMGHVRQTLAESPDELRARLEGAVEELINAKDEEEREFRQYKFDLALKDLSEQAKRKEQGQIRGWIRLSEQVADLPRGEALQPWQGQAVSELIEQLDREPEIRGLGAQRSEGFPDFFDKLIELIGLIGDGYLDFYEHIVASYSKFFQAFNEQITAKLHEWIEGANEGKDVELNVEELKKALDDLRQQFSQAPTGVLFPVPPEDPDVPPNTASKEDALEWIKAMGSGRLVDLGGGRYYVMIDLSPLDSMIEKLDEIPPGEIQEGKVTWNSAKFQAWQTGFNAQGEQLKNELQKLTQKYSSANSTHDNFIKTLSSHLSQFTDMLKAMLNF</sequence>
<evidence type="ECO:0000256" key="1">
    <source>
        <dbReference type="ARBA" id="ARBA00004613"/>
    </source>
</evidence>
<dbReference type="AlphaFoldDB" id="A0A7Y7YAM4"/>
<evidence type="ECO:0000256" key="5">
    <source>
        <dbReference type="ARBA" id="ARBA00023054"/>
    </source>
</evidence>
<keyword evidence="3" id="KW-0964">Secreted</keyword>
<feature type="coiled-coil region" evidence="6">
    <location>
        <begin position="50"/>
        <end position="77"/>
    </location>
</feature>
<keyword evidence="5 6" id="KW-0175">Coiled coil</keyword>
<name>A0A7Y7YAM4_9PSED</name>
<dbReference type="EMBL" id="JACAQD010000006">
    <property type="protein sequence ID" value="NWC31590.1"/>
    <property type="molecule type" value="Genomic_DNA"/>
</dbReference>